<protein>
    <recommendedName>
        <fullName evidence="2">DUF6265 domain-containing protein</fullName>
    </recommendedName>
</protein>
<feature type="signal peptide" evidence="1">
    <location>
        <begin position="1"/>
        <end position="20"/>
    </location>
</feature>
<gene>
    <name evidence="3" type="ORF">COR50_11490</name>
</gene>
<dbReference type="RefSeq" id="WP_098194112.1">
    <property type="nucleotide sequence ID" value="NZ_CP023777.1"/>
</dbReference>
<evidence type="ECO:0000313" key="4">
    <source>
        <dbReference type="Proteomes" id="UP000220133"/>
    </source>
</evidence>
<evidence type="ECO:0000259" key="2">
    <source>
        <dbReference type="Pfam" id="PF19780"/>
    </source>
</evidence>
<name>A0A291QUX2_9BACT</name>
<dbReference type="Proteomes" id="UP000220133">
    <property type="component" value="Chromosome"/>
</dbReference>
<keyword evidence="1" id="KW-0732">Signal</keyword>
<dbReference type="InterPro" id="IPR046232">
    <property type="entry name" value="DUF6265"/>
</dbReference>
<dbReference type="KEGG" id="cbae:COR50_11490"/>
<sequence length="159" mass="18452">MFKRTILILLIGFLSIQMHAQQATCLRESAYWIIGTWKVSPSQYQLFEHWSVQDDSTFNGISFYFQAADTVVTEKMQLLSRNGILYFVPTVPSQNNGKAVIFKAYLNQAKKMAFNNPRHDFPQEIIYQLNNPDWLQATISGQTPNGYQKVTFDLQRINY</sequence>
<keyword evidence="4" id="KW-1185">Reference proteome</keyword>
<feature type="chain" id="PRO_5012606647" description="DUF6265 domain-containing protein" evidence="1">
    <location>
        <begin position="21"/>
        <end position="159"/>
    </location>
</feature>
<dbReference type="Pfam" id="PF19780">
    <property type="entry name" value="DUF6265"/>
    <property type="match status" value="1"/>
</dbReference>
<evidence type="ECO:0000256" key="1">
    <source>
        <dbReference type="SAM" id="SignalP"/>
    </source>
</evidence>
<proteinExistence type="predicted"/>
<reference evidence="3 4" key="1">
    <citation type="submission" date="2017-10" db="EMBL/GenBank/DDBJ databases">
        <title>Paenichitinophaga pekingensis gen. nov., sp. nov., isolated from activated sludge.</title>
        <authorList>
            <person name="Jin D."/>
            <person name="Kong X."/>
            <person name="Deng Y."/>
            <person name="Bai Z."/>
        </authorList>
    </citation>
    <scope>NUCLEOTIDE SEQUENCE [LARGE SCALE GENOMIC DNA]</scope>
    <source>
        <strain evidence="3 4">13</strain>
    </source>
</reference>
<dbReference type="EMBL" id="CP023777">
    <property type="protein sequence ID" value="ATL47735.1"/>
    <property type="molecule type" value="Genomic_DNA"/>
</dbReference>
<evidence type="ECO:0000313" key="3">
    <source>
        <dbReference type="EMBL" id="ATL47735.1"/>
    </source>
</evidence>
<dbReference type="AlphaFoldDB" id="A0A291QUX2"/>
<organism evidence="3 4">
    <name type="scientific">Chitinophaga caeni</name>
    <dbReference type="NCBI Taxonomy" id="2029983"/>
    <lineage>
        <taxon>Bacteria</taxon>
        <taxon>Pseudomonadati</taxon>
        <taxon>Bacteroidota</taxon>
        <taxon>Chitinophagia</taxon>
        <taxon>Chitinophagales</taxon>
        <taxon>Chitinophagaceae</taxon>
        <taxon>Chitinophaga</taxon>
    </lineage>
</organism>
<dbReference type="OrthoDB" id="5382295at2"/>
<accession>A0A291QUX2</accession>
<feature type="domain" description="DUF6265" evidence="2">
    <location>
        <begin position="32"/>
        <end position="140"/>
    </location>
</feature>